<evidence type="ECO:0000256" key="4">
    <source>
        <dbReference type="SAM" id="MobiDB-lite"/>
    </source>
</evidence>
<dbReference type="AlphaFoldDB" id="A0A8U0DC41"/>
<dbReference type="PANTHER" id="PTHR31739">
    <property type="entry name" value="ENT-COPALYL DIPHOSPHATE SYNTHASE, CHLOROPLASTIC"/>
    <property type="match status" value="1"/>
</dbReference>
<dbReference type="InterPro" id="IPR005630">
    <property type="entry name" value="Terpene_synthase_metal-bd"/>
</dbReference>
<dbReference type="EMBL" id="OL989438">
    <property type="protein sequence ID" value="UPQ49777.1"/>
    <property type="molecule type" value="mRNA"/>
</dbReference>
<evidence type="ECO:0000259" key="6">
    <source>
        <dbReference type="Pfam" id="PF03936"/>
    </source>
</evidence>
<dbReference type="Gene3D" id="1.10.600.10">
    <property type="entry name" value="Farnesyl Diphosphate Synthase"/>
    <property type="match status" value="1"/>
</dbReference>
<dbReference type="SFLD" id="SFLDS00005">
    <property type="entry name" value="Isoprenoid_Synthase_Type_I"/>
    <property type="match status" value="1"/>
</dbReference>
<dbReference type="Gene3D" id="1.50.10.130">
    <property type="entry name" value="Terpene synthase, N-terminal domain"/>
    <property type="match status" value="1"/>
</dbReference>
<dbReference type="FunFam" id="1.10.600.10:FF:000005">
    <property type="entry name" value="Ent-kaur-16-ene synthase, chloroplastic"/>
    <property type="match status" value="1"/>
</dbReference>
<dbReference type="Pfam" id="PF03936">
    <property type="entry name" value="Terpene_synth_C"/>
    <property type="match status" value="1"/>
</dbReference>
<keyword evidence="2" id="KW-0479">Metal-binding</keyword>
<name>A0A8U0DC41_PALLY</name>
<dbReference type="InterPro" id="IPR008949">
    <property type="entry name" value="Isoprenoid_synthase_dom_sf"/>
</dbReference>
<dbReference type="SFLD" id="SFLDG01605">
    <property type="entry name" value="Terpene_Cyclase_Like_1_N-term"/>
    <property type="match status" value="1"/>
</dbReference>
<dbReference type="InterPro" id="IPR050148">
    <property type="entry name" value="Terpene_synthase-like"/>
</dbReference>
<protein>
    <submittedName>
        <fullName evidence="7">Ent-kaurene synthase</fullName>
    </submittedName>
</protein>
<dbReference type="SUPFAM" id="SSF48576">
    <property type="entry name" value="Terpenoid synthases"/>
    <property type="match status" value="1"/>
</dbReference>
<feature type="region of interest" description="Disordered" evidence="4">
    <location>
        <begin position="1"/>
        <end position="32"/>
    </location>
</feature>
<evidence type="ECO:0000313" key="7">
    <source>
        <dbReference type="EMBL" id="UPQ49777.1"/>
    </source>
</evidence>
<comment type="cofactor">
    <cofactor evidence="1">
        <name>Mg(2+)</name>
        <dbReference type="ChEBI" id="CHEBI:18420"/>
    </cofactor>
</comment>
<dbReference type="InterPro" id="IPR034741">
    <property type="entry name" value="Terpene_cyclase-like_1_C"/>
</dbReference>
<sequence>MSAGESFGGPRTSSSSATPFPHALPTQTNDAPATIFPSKMSSLAVSGVLGNESAVDHALESVYKNNAKEAEEMKHWIEEIRAMFTIAHGGWDEISLSPYDTAWVGLVPALDGSQGPQFPKSLQWIINNQLPDGSWGDKDFFSYYDRLLNSVACVVALKTWELAAPSVERGVKFIQQNLQKMETEEEAHMMIGFEICFPALIEYAKEVGLDLPYDAPIIVSITAEREKKLHKIPMDLVHEVPTTLLHSLEGFHEDADWEKLLKLQSSNGSFLFSPAATAACLLHVNDDKALNYINGLLDRFDDAVPNVYPVDLFQNLWMIDRLQRLGIDRFFEKEIKRSLDYVYKYYENCGIAWARNSPVQDLDDTSMGFRLLRQHGYDVSEDVFRQFRAENGSFFCFAGQTGQAVTGLFNFYRATQIRFPGESLLQEAEHFARDFLADKLAKNECFDKWIITKDLAGEVAYALDTPWYRSLPRVEARSYIDQYGVDDIWIGKSLYRMPFVNNNSFLALAKTDFNLCQSIHQQELHKILGWNAECRFGELPFARQKVYEGFFTAASLFGAPELSPARYVWARNCVLTTVVDDFFDVGSTLAEMQKFVAATKEWDPSLMDGTTEEAKKTFNGLYNSLNAMTQEGIIAQGRDIGVHLRKIWLRWVDSCLTEARWTAEDYWPSFDEYLEVALPSIALEPIVLCTMFYLGEQITDEFVSDPKKLRLMELVNRVGRLVNDIQGYEREDREGTRNAVSILMRENPGLTVEEVIGKIRNTAHEAMEELVREVHQPSPIPKSIRQMHFNMARVMLLFYKSTDGFSSRTAMKDYVRQILFDPVS</sequence>
<dbReference type="InterPro" id="IPR036965">
    <property type="entry name" value="Terpene_synth_N_sf"/>
</dbReference>
<organism evidence="7">
    <name type="scientific">Pallavicinia lyellii</name>
    <name type="common">Liverwort</name>
    <name type="synonym">Jungermannia lyellii</name>
    <dbReference type="NCBI Taxonomy" id="56939"/>
    <lineage>
        <taxon>Eukaryota</taxon>
        <taxon>Viridiplantae</taxon>
        <taxon>Streptophyta</taxon>
        <taxon>Embryophyta</taxon>
        <taxon>Marchantiophyta</taxon>
        <taxon>Jungermanniopsida</taxon>
        <taxon>Pelliidae</taxon>
        <taxon>Pallaviciniales</taxon>
        <taxon>Pallaviciniineae</taxon>
        <taxon>Pallaviciniaceae</taxon>
        <taxon>Pallavicinia</taxon>
    </lineage>
</organism>
<dbReference type="Pfam" id="PF01397">
    <property type="entry name" value="Terpene_synth"/>
    <property type="match status" value="1"/>
</dbReference>
<dbReference type="SFLD" id="SFLDG01019">
    <property type="entry name" value="Terpene_Cyclase_Like_1_C_Termi"/>
    <property type="match status" value="1"/>
</dbReference>
<dbReference type="InterPro" id="IPR001906">
    <property type="entry name" value="Terpene_synth_N"/>
</dbReference>
<proteinExistence type="evidence at transcript level"/>
<evidence type="ECO:0000259" key="5">
    <source>
        <dbReference type="Pfam" id="PF01397"/>
    </source>
</evidence>
<evidence type="ECO:0000256" key="2">
    <source>
        <dbReference type="ARBA" id="ARBA00022723"/>
    </source>
</evidence>
<dbReference type="SFLD" id="SFLDG01014">
    <property type="entry name" value="Terpene_Cyclase_Like_1_N-term"/>
    <property type="match status" value="1"/>
</dbReference>
<dbReference type="SMR" id="A0A8U0DC41"/>
<dbReference type="FunFam" id="1.50.10.130:FF:000002">
    <property type="entry name" value="Ent-copalyl diphosphate synthase, chloroplastic"/>
    <property type="match status" value="1"/>
</dbReference>
<dbReference type="GO" id="GO:0000287">
    <property type="term" value="F:magnesium ion binding"/>
    <property type="evidence" value="ECO:0007669"/>
    <property type="project" value="InterPro"/>
</dbReference>
<dbReference type="InterPro" id="IPR008930">
    <property type="entry name" value="Terpenoid_cyclase/PrenylTrfase"/>
</dbReference>
<dbReference type="GO" id="GO:0016102">
    <property type="term" value="P:diterpenoid biosynthetic process"/>
    <property type="evidence" value="ECO:0007669"/>
    <property type="project" value="InterPro"/>
</dbReference>
<reference evidence="7" key="1">
    <citation type="journal article" date="2022" name="Proc. Natl. Acad. Sci. U.S.A.">
        <title>Origin and early evolution of the plant terpene synthase family.</title>
        <authorList>
            <person name="Jia Q."/>
            <person name="Brown R."/>
            <person name="Koellner T.G."/>
            <person name="Fu J."/>
            <person name="Chen X."/>
            <person name="Wong G.K.-S."/>
            <person name="Gershenzon J."/>
            <person name="Peters R.J."/>
            <person name="Chen F."/>
        </authorList>
    </citation>
    <scope>NUCLEOTIDE SEQUENCE</scope>
</reference>
<feature type="domain" description="Terpene synthase metal-binding" evidence="6">
    <location>
        <begin position="533"/>
        <end position="768"/>
    </location>
</feature>
<dbReference type="PANTHER" id="PTHR31739:SF4">
    <property type="entry name" value="ENT-COPALYL DIPHOSPHATE SYNTHASE, CHLOROPLASTIC"/>
    <property type="match status" value="1"/>
</dbReference>
<dbReference type="InterPro" id="IPR044814">
    <property type="entry name" value="Terpene_cyclase_plant_C1"/>
</dbReference>
<dbReference type="Gene3D" id="1.50.10.160">
    <property type="match status" value="1"/>
</dbReference>
<feature type="domain" description="Terpene synthase N-terminal" evidence="5">
    <location>
        <begin position="256"/>
        <end position="463"/>
    </location>
</feature>
<dbReference type="GO" id="GO:0010333">
    <property type="term" value="F:terpene synthase activity"/>
    <property type="evidence" value="ECO:0007669"/>
    <property type="project" value="InterPro"/>
</dbReference>
<keyword evidence="3" id="KW-0460">Magnesium</keyword>
<evidence type="ECO:0000256" key="1">
    <source>
        <dbReference type="ARBA" id="ARBA00001946"/>
    </source>
</evidence>
<dbReference type="CDD" id="cd00684">
    <property type="entry name" value="Terpene_cyclase_plant_C1"/>
    <property type="match status" value="1"/>
</dbReference>
<dbReference type="SUPFAM" id="SSF48239">
    <property type="entry name" value="Terpenoid cyclases/Protein prenyltransferases"/>
    <property type="match status" value="2"/>
</dbReference>
<evidence type="ECO:0000256" key="3">
    <source>
        <dbReference type="ARBA" id="ARBA00022842"/>
    </source>
</evidence>
<accession>A0A8U0DC41</accession>